<evidence type="ECO:0000256" key="1">
    <source>
        <dbReference type="ARBA" id="ARBA00004173"/>
    </source>
</evidence>
<organism evidence="5 6">
    <name type="scientific">Diabrotica balteata</name>
    <name type="common">Banded cucumber beetle</name>
    <dbReference type="NCBI Taxonomy" id="107213"/>
    <lineage>
        <taxon>Eukaryota</taxon>
        <taxon>Metazoa</taxon>
        <taxon>Ecdysozoa</taxon>
        <taxon>Arthropoda</taxon>
        <taxon>Hexapoda</taxon>
        <taxon>Insecta</taxon>
        <taxon>Pterygota</taxon>
        <taxon>Neoptera</taxon>
        <taxon>Endopterygota</taxon>
        <taxon>Coleoptera</taxon>
        <taxon>Polyphaga</taxon>
        <taxon>Cucujiformia</taxon>
        <taxon>Chrysomeloidea</taxon>
        <taxon>Chrysomelidae</taxon>
        <taxon>Galerucinae</taxon>
        <taxon>Diabroticina</taxon>
        <taxon>Diabroticites</taxon>
        <taxon>Diabrotica</taxon>
    </lineage>
</organism>
<dbReference type="GO" id="GO:0003735">
    <property type="term" value="F:structural constituent of ribosome"/>
    <property type="evidence" value="ECO:0007669"/>
    <property type="project" value="InterPro"/>
</dbReference>
<accession>A0A9N9T578</accession>
<dbReference type="InterPro" id="IPR010793">
    <property type="entry name" value="Ribosomal_mL37/mL65"/>
</dbReference>
<evidence type="ECO:0000313" key="5">
    <source>
        <dbReference type="EMBL" id="CAG9835888.1"/>
    </source>
</evidence>
<evidence type="ECO:0000313" key="6">
    <source>
        <dbReference type="Proteomes" id="UP001153709"/>
    </source>
</evidence>
<evidence type="ECO:0008006" key="7">
    <source>
        <dbReference type="Google" id="ProtNLM"/>
    </source>
</evidence>
<protein>
    <recommendedName>
        <fullName evidence="7">Mitochondrial ribosomal protein S30</fullName>
    </recommendedName>
</protein>
<dbReference type="GO" id="GO:0005762">
    <property type="term" value="C:mitochondrial large ribosomal subunit"/>
    <property type="evidence" value="ECO:0007669"/>
    <property type="project" value="TreeGrafter"/>
</dbReference>
<keyword evidence="4" id="KW-0687">Ribonucleoprotein</keyword>
<keyword evidence="2" id="KW-0689">Ribosomal protein</keyword>
<reference evidence="5" key="1">
    <citation type="submission" date="2022-01" db="EMBL/GenBank/DDBJ databases">
        <authorList>
            <person name="King R."/>
        </authorList>
    </citation>
    <scope>NUCLEOTIDE SEQUENCE</scope>
</reference>
<gene>
    <name evidence="5" type="ORF">DIABBA_LOCUS9041</name>
</gene>
<evidence type="ECO:0000256" key="3">
    <source>
        <dbReference type="ARBA" id="ARBA00023128"/>
    </source>
</evidence>
<dbReference type="Pfam" id="PF07147">
    <property type="entry name" value="PDCD9"/>
    <property type="match status" value="1"/>
</dbReference>
<dbReference type="GO" id="GO:0006412">
    <property type="term" value="P:translation"/>
    <property type="evidence" value="ECO:0007669"/>
    <property type="project" value="InterPro"/>
</dbReference>
<keyword evidence="3" id="KW-0496">Mitochondrion</keyword>
<dbReference type="PANTHER" id="PTHR13014">
    <property type="entry name" value="MITOCHONDRIAL 28S RIBOSOMAL PROTEIN S30/P52 PRO-APOTOTIC PROTEIN"/>
    <property type="match status" value="1"/>
</dbReference>
<evidence type="ECO:0000256" key="2">
    <source>
        <dbReference type="ARBA" id="ARBA00022980"/>
    </source>
</evidence>
<dbReference type="Proteomes" id="UP001153709">
    <property type="component" value="Chromosome 6"/>
</dbReference>
<keyword evidence="6" id="KW-1185">Reference proteome</keyword>
<evidence type="ECO:0000256" key="4">
    <source>
        <dbReference type="ARBA" id="ARBA00023274"/>
    </source>
</evidence>
<proteinExistence type="predicted"/>
<dbReference type="AlphaFoldDB" id="A0A9N9T578"/>
<dbReference type="PANTHER" id="PTHR13014:SF3">
    <property type="entry name" value="LARGE RIBOSOMAL SUBUNIT PROTEIN ML65"/>
    <property type="match status" value="1"/>
</dbReference>
<dbReference type="EMBL" id="OU898281">
    <property type="protein sequence ID" value="CAG9835888.1"/>
    <property type="molecule type" value="Genomic_DNA"/>
</dbReference>
<dbReference type="InterPro" id="IPR039982">
    <property type="entry name" value="Ribosomal_mL65"/>
</dbReference>
<dbReference type="OrthoDB" id="6041973at2759"/>
<comment type="subcellular location">
    <subcellularLocation>
        <location evidence="1">Mitochondrion</location>
    </subcellularLocation>
</comment>
<sequence length="548" mass="65132">MSVIRISPSICQRLFGCRYVSTVIRHEEEYTSTPNYPPILDLSYRQKKERKHDSLYEEIKAVKTIEEKQIKLNMPRYYGFKSYMLLEDRCHYNNLPLTQHVTRTHLNVNNDLPEFYRELNVDEATLQKLKSEIEDVISIEVDGYQRTHDLKNEDINVAKVEDIISSSLTKQINRIILNELSSSFPHLKNAKIDIDPRIESSWYCGGIDPPDYVKKSREGMKWMKKEGLVDDPFDRLMVYIGNPLLSLRSELPLKPIVSHAESENPELVVPEFNYDPRVVGITSEHRHIANLPGFWPDDDNKFGLISYHKRGYMHHRQRYRDAQDDKEAIHRNGVLASFGWLQAQANFLGFNTYNDLTYPLVTQTVVTDGKNWSFYAYQLNTIVFCERFYKENRKRNICWGTPEMQLFDSIQDGKVIGLNDEVLKNILKFYINQSESRLGVNLTPYLSSKERVVADYEDDEKREWLEGVYKYITSNRPRHRLGYEIYPWEKIYKIDNKTRFMDKKLRPFELLQNPYNRKLNERTKRYVPRKFREHLKKWEGKFANEYWP</sequence>
<name>A0A9N9T578_DIABA</name>